<organism evidence="6 7">
    <name type="scientific">Microcystis aeruginosa NIES-2519</name>
    <dbReference type="NCBI Taxonomy" id="2303981"/>
    <lineage>
        <taxon>Bacteria</taxon>
        <taxon>Bacillati</taxon>
        <taxon>Cyanobacteriota</taxon>
        <taxon>Cyanophyceae</taxon>
        <taxon>Oscillatoriophycideae</taxon>
        <taxon>Chroococcales</taxon>
        <taxon>Microcystaceae</taxon>
        <taxon>Microcystis</taxon>
    </lineage>
</organism>
<name>A0A5A5R6U0_MICAE</name>
<keyword evidence="1" id="KW-0597">Phosphoprotein</keyword>
<comment type="caution">
    <text evidence="6">The sequence shown here is derived from an EMBL/GenBank/DDBJ whole genome shotgun (WGS) entry which is preliminary data.</text>
</comment>
<dbReference type="Proteomes" id="UP000323569">
    <property type="component" value="Unassembled WGS sequence"/>
</dbReference>
<accession>A0A5A5R6U0</accession>
<dbReference type="GO" id="GO:0000166">
    <property type="term" value="F:nucleotide binding"/>
    <property type="evidence" value="ECO:0007669"/>
    <property type="project" value="UniProtKB-KW"/>
</dbReference>
<reference evidence="6 7" key="1">
    <citation type="submission" date="2018-09" db="EMBL/GenBank/DDBJ databases">
        <title>Evolutionary history of phycoerythrin pigmentation in the water bloom-forming cyanobacterium Microcystis aeruginosa.</title>
        <authorList>
            <person name="Tanabe Y."/>
            <person name="Tanabe Y."/>
            <person name="Yamaguchi H."/>
        </authorList>
    </citation>
    <scope>NUCLEOTIDE SEQUENCE [LARGE SCALE GENOMIC DNA]</scope>
    <source>
        <strain evidence="6 7">NIES-2519</strain>
    </source>
</reference>
<evidence type="ECO:0000256" key="4">
    <source>
        <dbReference type="ARBA" id="ARBA00022741"/>
    </source>
</evidence>
<proteinExistence type="predicted"/>
<evidence type="ECO:0000256" key="3">
    <source>
        <dbReference type="ARBA" id="ARBA00022722"/>
    </source>
</evidence>
<evidence type="ECO:0000256" key="2">
    <source>
        <dbReference type="ARBA" id="ARBA00022649"/>
    </source>
</evidence>
<dbReference type="GO" id="GO:0016787">
    <property type="term" value="F:hydrolase activity"/>
    <property type="evidence" value="ECO:0007669"/>
    <property type="project" value="UniProtKB-KW"/>
</dbReference>
<keyword evidence="3" id="KW-0540">Nuclease</keyword>
<sequence length="116" mass="13818">MPFRDWQLRLQDIIESIDEILEWTTNMTFEDFSSNRVTLKAVLYNLGIIGEASRNIPSEVQLRYSQIPWRLMGDMQNVIFHEYFRVELAIAWRTIENNLTPLRSQLQEILENEAEN</sequence>
<dbReference type="PANTHER" id="PTHR34139">
    <property type="entry name" value="UPF0331 PROTEIN MJ0127"/>
    <property type="match status" value="1"/>
</dbReference>
<keyword evidence="5" id="KW-0378">Hydrolase</keyword>
<gene>
    <name evidence="6" type="ORF">MiYa_00479</name>
</gene>
<keyword evidence="4" id="KW-0547">Nucleotide-binding</keyword>
<protein>
    <recommendedName>
        <fullName evidence="8">DUF86 domain-containing protein</fullName>
    </recommendedName>
</protein>
<dbReference type="Pfam" id="PF01934">
    <property type="entry name" value="HepT-like"/>
    <property type="match status" value="1"/>
</dbReference>
<dbReference type="GO" id="GO:0004540">
    <property type="term" value="F:RNA nuclease activity"/>
    <property type="evidence" value="ECO:0007669"/>
    <property type="project" value="InterPro"/>
</dbReference>
<dbReference type="EMBL" id="BHVO01000004">
    <property type="protein sequence ID" value="GCA68957.1"/>
    <property type="molecule type" value="Genomic_DNA"/>
</dbReference>
<dbReference type="InterPro" id="IPR008201">
    <property type="entry name" value="HepT-like"/>
</dbReference>
<dbReference type="AlphaFoldDB" id="A0A5A5R6U0"/>
<dbReference type="GO" id="GO:0110001">
    <property type="term" value="C:toxin-antitoxin complex"/>
    <property type="evidence" value="ECO:0007669"/>
    <property type="project" value="InterPro"/>
</dbReference>
<dbReference type="InterPro" id="IPR051813">
    <property type="entry name" value="HepT_RNase_toxin"/>
</dbReference>
<evidence type="ECO:0000313" key="7">
    <source>
        <dbReference type="Proteomes" id="UP000323569"/>
    </source>
</evidence>
<evidence type="ECO:0000313" key="6">
    <source>
        <dbReference type="EMBL" id="GCA68957.1"/>
    </source>
</evidence>
<keyword evidence="2" id="KW-1277">Toxin-antitoxin system</keyword>
<evidence type="ECO:0000256" key="1">
    <source>
        <dbReference type="ARBA" id="ARBA00022553"/>
    </source>
</evidence>
<dbReference type="RefSeq" id="WP_106908187.1">
    <property type="nucleotide sequence ID" value="NZ_BHVO01000004.1"/>
</dbReference>
<dbReference type="PANTHER" id="PTHR34139:SF1">
    <property type="entry name" value="RNASE MJ1380-RELATED"/>
    <property type="match status" value="1"/>
</dbReference>
<evidence type="ECO:0000256" key="5">
    <source>
        <dbReference type="ARBA" id="ARBA00022801"/>
    </source>
</evidence>
<evidence type="ECO:0008006" key="8">
    <source>
        <dbReference type="Google" id="ProtNLM"/>
    </source>
</evidence>